<dbReference type="Pfam" id="PF02597">
    <property type="entry name" value="ThiS"/>
    <property type="match status" value="1"/>
</dbReference>
<evidence type="ECO:0000313" key="1">
    <source>
        <dbReference type="EMBL" id="GEN62085.1"/>
    </source>
</evidence>
<dbReference type="CDD" id="cd00565">
    <property type="entry name" value="Ubl_ThiS"/>
    <property type="match status" value="1"/>
</dbReference>
<name>A0A511XGL3_9PROT</name>
<sequence>MKILINDEAYTVTAGTLAALVAELGFSDARIATAINGEFVPGPAREHHILVEGMRVEIVAPMQGG</sequence>
<accession>A0A511XGL3</accession>
<protein>
    <recommendedName>
        <fullName evidence="3">Thiamine biosynthesis protein ThiS</fullName>
    </recommendedName>
</protein>
<reference evidence="1 2" key="1">
    <citation type="submission" date="2019-07" db="EMBL/GenBank/DDBJ databases">
        <title>Whole genome shotgun sequence of Acetobacter oeni NBRC 105207.</title>
        <authorList>
            <person name="Hosoyama A."/>
            <person name="Uohara A."/>
            <person name="Ohji S."/>
            <person name="Ichikawa N."/>
        </authorList>
    </citation>
    <scope>NUCLEOTIDE SEQUENCE [LARGE SCALE GENOMIC DNA]</scope>
    <source>
        <strain evidence="1 2">NBRC 105207</strain>
    </source>
</reference>
<dbReference type="PANTHER" id="PTHR34472">
    <property type="entry name" value="SULFUR CARRIER PROTEIN THIS"/>
    <property type="match status" value="1"/>
</dbReference>
<dbReference type="AlphaFoldDB" id="A0A511XGL3"/>
<dbReference type="InterPro" id="IPR012675">
    <property type="entry name" value="Beta-grasp_dom_sf"/>
</dbReference>
<gene>
    <name evidence="1" type="ORF">AOE01nite_03090</name>
</gene>
<dbReference type="OrthoDB" id="197113at2"/>
<dbReference type="RefSeq" id="WP_146885283.1">
    <property type="nucleotide sequence ID" value="NZ_BJYG01000002.1"/>
</dbReference>
<keyword evidence="2" id="KW-1185">Reference proteome</keyword>
<dbReference type="SUPFAM" id="SSF54285">
    <property type="entry name" value="MoaD/ThiS"/>
    <property type="match status" value="1"/>
</dbReference>
<evidence type="ECO:0008006" key="3">
    <source>
        <dbReference type="Google" id="ProtNLM"/>
    </source>
</evidence>
<organism evidence="1 2">
    <name type="scientific">Acetobacter oeni</name>
    <dbReference type="NCBI Taxonomy" id="304077"/>
    <lineage>
        <taxon>Bacteria</taxon>
        <taxon>Pseudomonadati</taxon>
        <taxon>Pseudomonadota</taxon>
        <taxon>Alphaproteobacteria</taxon>
        <taxon>Acetobacterales</taxon>
        <taxon>Acetobacteraceae</taxon>
        <taxon>Acetobacter</taxon>
    </lineage>
</organism>
<evidence type="ECO:0000313" key="2">
    <source>
        <dbReference type="Proteomes" id="UP000321746"/>
    </source>
</evidence>
<dbReference type="NCBIfam" id="TIGR01683">
    <property type="entry name" value="thiS"/>
    <property type="match status" value="1"/>
</dbReference>
<proteinExistence type="predicted"/>
<dbReference type="InterPro" id="IPR016155">
    <property type="entry name" value="Mopterin_synth/thiamin_S_b"/>
</dbReference>
<dbReference type="PANTHER" id="PTHR34472:SF1">
    <property type="entry name" value="SULFUR CARRIER PROTEIN THIS"/>
    <property type="match status" value="1"/>
</dbReference>
<dbReference type="Gene3D" id="3.10.20.30">
    <property type="match status" value="1"/>
</dbReference>
<dbReference type="InterPro" id="IPR010035">
    <property type="entry name" value="Thi_S"/>
</dbReference>
<dbReference type="EMBL" id="BJYG01000002">
    <property type="protein sequence ID" value="GEN62085.1"/>
    <property type="molecule type" value="Genomic_DNA"/>
</dbReference>
<dbReference type="InterPro" id="IPR003749">
    <property type="entry name" value="ThiS/MoaD-like"/>
</dbReference>
<dbReference type="Proteomes" id="UP000321746">
    <property type="component" value="Unassembled WGS sequence"/>
</dbReference>
<comment type="caution">
    <text evidence="1">The sequence shown here is derived from an EMBL/GenBank/DDBJ whole genome shotgun (WGS) entry which is preliminary data.</text>
</comment>